<reference evidence="2" key="1">
    <citation type="submission" date="2014-07" db="EMBL/GenBank/DDBJ databases">
        <authorList>
            <person name="Martin A.A"/>
            <person name="De Silva N."/>
        </authorList>
    </citation>
    <scope>NUCLEOTIDE SEQUENCE</scope>
</reference>
<feature type="region of interest" description="Disordered" evidence="1">
    <location>
        <begin position="305"/>
        <end position="342"/>
    </location>
</feature>
<reference evidence="3" key="2">
    <citation type="submission" date="2015-08" db="UniProtKB">
        <authorList>
            <consortium name="WormBaseParasite"/>
        </authorList>
    </citation>
    <scope>IDENTIFICATION</scope>
</reference>
<evidence type="ECO:0000313" key="2">
    <source>
        <dbReference type="Proteomes" id="UP000035680"/>
    </source>
</evidence>
<organism evidence="2 3">
    <name type="scientific">Strongyloides venezuelensis</name>
    <name type="common">Threadworm</name>
    <dbReference type="NCBI Taxonomy" id="75913"/>
    <lineage>
        <taxon>Eukaryota</taxon>
        <taxon>Metazoa</taxon>
        <taxon>Ecdysozoa</taxon>
        <taxon>Nematoda</taxon>
        <taxon>Chromadorea</taxon>
        <taxon>Rhabditida</taxon>
        <taxon>Tylenchina</taxon>
        <taxon>Panagrolaimomorpha</taxon>
        <taxon>Strongyloidoidea</taxon>
        <taxon>Strongyloididae</taxon>
        <taxon>Strongyloides</taxon>
    </lineage>
</organism>
<evidence type="ECO:0000256" key="1">
    <source>
        <dbReference type="SAM" id="MobiDB-lite"/>
    </source>
</evidence>
<sequence length="342" mass="39588">MDSSEPMEEKATTESTEEERLKKIKKIFGIEREQEEKNAWQNVSEQSISRLLDELCLDPTQNLHDYRCILLRSTDNVTITSAMRIFGKYNPLEIRLVNSFSAIIHLESPIICAAALLDVSKPLRRIKYKVIEDDIEEDEEEGMIINNKGDPVVIVTCKKNDPKLIKRHNKEDDFVEVDVDRVGIPEGAWRVTKHTTNKVLVLCTFAGDLDFKEARENKLEIWKSARKKIIPNNDIFSRITKIGTEGDTKISFSREKNDEMNNDVWRRDKTIIREGLNIFNKQGEELDFDFEHCVRTFINPETDNVNKRKIREEKDGDNKDEEPATKKVRGRGACKFKSGIDN</sequence>
<proteinExistence type="predicted"/>
<feature type="compositionally biased region" description="Basic and acidic residues" evidence="1">
    <location>
        <begin position="305"/>
        <end position="325"/>
    </location>
</feature>
<protein>
    <submittedName>
        <fullName evidence="3">RNase_PH_C domain-containing protein</fullName>
    </submittedName>
</protein>
<keyword evidence="2" id="KW-1185">Reference proteome</keyword>
<dbReference type="AlphaFoldDB" id="A0A0K0FFW9"/>
<accession>A0A0K0FFW9</accession>
<dbReference type="Proteomes" id="UP000035680">
    <property type="component" value="Unassembled WGS sequence"/>
</dbReference>
<dbReference type="WBParaSite" id="SVE_0776500.1">
    <property type="protein sequence ID" value="SVE_0776500.1"/>
    <property type="gene ID" value="SVE_0776500"/>
</dbReference>
<dbReference type="STRING" id="75913.A0A0K0FFW9"/>
<name>A0A0K0FFW9_STRVS</name>
<evidence type="ECO:0000313" key="3">
    <source>
        <dbReference type="WBParaSite" id="SVE_0776500.1"/>
    </source>
</evidence>